<dbReference type="RefSeq" id="WP_261592083.1">
    <property type="nucleotide sequence ID" value="NZ_CAMAPC010000005.1"/>
</dbReference>
<dbReference type="EMBL" id="CAMAPC010000005">
    <property type="protein sequence ID" value="CAH9055804.1"/>
    <property type="molecule type" value="Genomic_DNA"/>
</dbReference>
<organism evidence="4 5">
    <name type="scientific">Pseudoalteromonas holothuriae</name>
    <dbReference type="NCBI Taxonomy" id="2963714"/>
    <lineage>
        <taxon>Bacteria</taxon>
        <taxon>Pseudomonadati</taxon>
        <taxon>Pseudomonadota</taxon>
        <taxon>Gammaproteobacteria</taxon>
        <taxon>Alteromonadales</taxon>
        <taxon>Pseudoalteromonadaceae</taxon>
        <taxon>Pseudoalteromonas</taxon>
    </lineage>
</organism>
<dbReference type="Gene3D" id="2.60.120.260">
    <property type="entry name" value="Galactose-binding domain-like"/>
    <property type="match status" value="1"/>
</dbReference>
<dbReference type="Proteomes" id="UP001152485">
    <property type="component" value="Unassembled WGS sequence"/>
</dbReference>
<dbReference type="InterPro" id="IPR008979">
    <property type="entry name" value="Galactose-bd-like_sf"/>
</dbReference>
<accession>A0A9W4VUA6</accession>
<feature type="chain" id="PRO_5040766773" description="F5/8 type C domain-containing protein" evidence="1">
    <location>
        <begin position="23"/>
        <end position="291"/>
    </location>
</feature>
<keyword evidence="5" id="KW-1185">Reference proteome</keyword>
<proteinExistence type="predicted"/>
<evidence type="ECO:0000259" key="2">
    <source>
        <dbReference type="Pfam" id="PF00754"/>
    </source>
</evidence>
<feature type="domain" description="F5/8 type C" evidence="2">
    <location>
        <begin position="149"/>
        <end position="242"/>
    </location>
</feature>
<name>A0A9W4VUA6_9GAMM</name>
<keyword evidence="1" id="KW-0732">Signal</keyword>
<evidence type="ECO:0000256" key="1">
    <source>
        <dbReference type="SAM" id="SignalP"/>
    </source>
</evidence>
<dbReference type="EMBL" id="CAMAPD010000003">
    <property type="protein sequence ID" value="CAH9053808.1"/>
    <property type="molecule type" value="Genomic_DNA"/>
</dbReference>
<dbReference type="InterPro" id="IPR000421">
    <property type="entry name" value="FA58C"/>
</dbReference>
<evidence type="ECO:0000313" key="6">
    <source>
        <dbReference type="Proteomes" id="UP001152485"/>
    </source>
</evidence>
<protein>
    <recommendedName>
        <fullName evidence="2">F5/8 type C domain-containing protein</fullName>
    </recommendedName>
</protein>
<reference evidence="4 6" key="1">
    <citation type="submission" date="2022-07" db="EMBL/GenBank/DDBJ databases">
        <authorList>
            <person name="Criscuolo A."/>
        </authorList>
    </citation>
    <scope>NUCLEOTIDE SEQUENCE</scope>
    <source>
        <strain evidence="6">CIP 111951</strain>
        <strain evidence="4">CIP111854</strain>
        <strain evidence="3">CIP111951</strain>
    </source>
</reference>
<dbReference type="Proteomes" id="UP001152467">
    <property type="component" value="Unassembled WGS sequence"/>
</dbReference>
<dbReference type="Pfam" id="PF00754">
    <property type="entry name" value="F5_F8_type_C"/>
    <property type="match status" value="1"/>
</dbReference>
<dbReference type="AlphaFoldDB" id="A0A9W4VUA6"/>
<evidence type="ECO:0000313" key="3">
    <source>
        <dbReference type="EMBL" id="CAH9053808.1"/>
    </source>
</evidence>
<comment type="caution">
    <text evidence="4">The sequence shown here is derived from an EMBL/GenBank/DDBJ whole genome shotgun (WGS) entry which is preliminary data.</text>
</comment>
<gene>
    <name evidence="4" type="ORF">PSECIP111854_01652</name>
    <name evidence="3" type="ORF">PSECIP111951_00898</name>
</gene>
<evidence type="ECO:0000313" key="4">
    <source>
        <dbReference type="EMBL" id="CAH9055804.1"/>
    </source>
</evidence>
<evidence type="ECO:0000313" key="5">
    <source>
        <dbReference type="Proteomes" id="UP001152467"/>
    </source>
</evidence>
<feature type="signal peptide" evidence="1">
    <location>
        <begin position="1"/>
        <end position="22"/>
    </location>
</feature>
<sequence>MNKAIKLATLFSSLFLTTNALAADEVWSLTTDLHLNGEVIGTSESLDARIHQGHFILNSQTEPSSATMMGNILSGTVDTVQYSTPIITFTQFRGDATYAYRGQYIGDGAYQGTWYNNNGGSGDFSLTMGQPPISEGPGTIAVGVNISSAVASTIYDSGHPASAAFDGKTGTNEVSWYSKHTEANPWLRFSTQQPTVLKSYRLSRAYCKTPAYTPGTWTLSASNDGSNWQVIDTVDTDQFENFNTVACGQMAIDYIIDVNKRGSYIDYKFDFVAASVSSVVGIGIGEVELFK</sequence>
<dbReference type="SUPFAM" id="SSF49785">
    <property type="entry name" value="Galactose-binding domain-like"/>
    <property type="match status" value="1"/>
</dbReference>